<reference evidence="1 2" key="1">
    <citation type="submission" date="2015-03" db="EMBL/GenBank/DDBJ databases">
        <authorList>
            <person name="Murphy D."/>
        </authorList>
    </citation>
    <scope>NUCLEOTIDE SEQUENCE [LARGE SCALE GENOMIC DNA]</scope>
    <source>
        <strain evidence="1 2">FCF326</strain>
    </source>
</reference>
<organism evidence="1 2">
    <name type="scientific">Yersinia kristensenii</name>
    <dbReference type="NCBI Taxonomy" id="28152"/>
    <lineage>
        <taxon>Bacteria</taxon>
        <taxon>Pseudomonadati</taxon>
        <taxon>Pseudomonadota</taxon>
        <taxon>Gammaproteobacteria</taxon>
        <taxon>Enterobacterales</taxon>
        <taxon>Yersiniaceae</taxon>
        <taxon>Yersinia</taxon>
    </lineage>
</organism>
<name>A0A0T9KXG2_YERKR</name>
<evidence type="ECO:0000313" key="2">
    <source>
        <dbReference type="Proteomes" id="UP000045824"/>
    </source>
</evidence>
<dbReference type="RefSeq" id="WP_050118646.1">
    <property type="nucleotide sequence ID" value="NZ_CAWMAB010000003.1"/>
</dbReference>
<evidence type="ECO:0000313" key="1">
    <source>
        <dbReference type="EMBL" id="CNE39209.1"/>
    </source>
</evidence>
<gene>
    <name evidence="1" type="ORF">ERS008491_01161</name>
</gene>
<accession>A0A0T9KXG2</accession>
<protein>
    <submittedName>
        <fullName evidence="1">Uncharacterized protein</fullName>
    </submittedName>
</protein>
<dbReference type="Proteomes" id="UP000045824">
    <property type="component" value="Unassembled WGS sequence"/>
</dbReference>
<proteinExistence type="predicted"/>
<dbReference type="EMBL" id="CPYI01000003">
    <property type="protein sequence ID" value="CNE39209.1"/>
    <property type="molecule type" value="Genomic_DNA"/>
</dbReference>
<sequence>MSANNSKWLAIVRNKVTGSHSRARVIWEKLPAQHRGILLHSAGMKSEHCRYLWDDFSREELHQLQRGIQRLRALVDTFGQVGTLDFVKENKRNRKPQHQQVPVKNYGPEMIAAQSMANMHYTDN</sequence>
<dbReference type="AlphaFoldDB" id="A0A0T9KXG2"/>